<dbReference type="EMBL" id="OC319356">
    <property type="protein sequence ID" value="CAD7405152.1"/>
    <property type="molecule type" value="Genomic_DNA"/>
</dbReference>
<organism evidence="1">
    <name type="scientific">Timema cristinae</name>
    <name type="common">Walking stick</name>
    <dbReference type="NCBI Taxonomy" id="61476"/>
    <lineage>
        <taxon>Eukaryota</taxon>
        <taxon>Metazoa</taxon>
        <taxon>Ecdysozoa</taxon>
        <taxon>Arthropoda</taxon>
        <taxon>Hexapoda</taxon>
        <taxon>Insecta</taxon>
        <taxon>Pterygota</taxon>
        <taxon>Neoptera</taxon>
        <taxon>Polyneoptera</taxon>
        <taxon>Phasmatodea</taxon>
        <taxon>Timematodea</taxon>
        <taxon>Timematoidea</taxon>
        <taxon>Timematidae</taxon>
        <taxon>Timema</taxon>
    </lineage>
</organism>
<sequence length="145" mass="16619">MLSKTAEDGDIEVQISVGEGSVQGQGNVEKVGEDGLSTELYFDIYTQFLDYPVCCTVVVPGELIRVYYGVRNGPIEPPTSTTRRPLIYPTFAPAPVREDQELDTNFINRRPYKFIERMKTIPKSYVPVYDHHKRIIGFQKKMYSY</sequence>
<accession>A0A7R9CZU7</accession>
<proteinExistence type="predicted"/>
<name>A0A7R9CZU7_TIMCR</name>
<reference evidence="1" key="1">
    <citation type="submission" date="2020-11" db="EMBL/GenBank/DDBJ databases">
        <authorList>
            <person name="Tran Van P."/>
        </authorList>
    </citation>
    <scope>NUCLEOTIDE SEQUENCE</scope>
</reference>
<dbReference type="AlphaFoldDB" id="A0A7R9CZU7"/>
<evidence type="ECO:0000313" key="1">
    <source>
        <dbReference type="EMBL" id="CAD7405152.1"/>
    </source>
</evidence>
<protein>
    <submittedName>
        <fullName evidence="1">Uncharacterized protein</fullName>
    </submittedName>
</protein>
<gene>
    <name evidence="1" type="ORF">TCEB3V08_LOCUS7857</name>
</gene>